<dbReference type="OMA" id="EPRFSKW"/>
<sequence length="125" mass="14128">MSLDLVPELAPLKIYLLTYEMDIPEESGDGGLLSIVSLKAQQLKVCGFIAHTHSGRRVGGELEGTEEALHQMVEWLMAKAQGKDQQEEVAEPEEKIKGVRGQMTEPRFSKWTLQSRTKYDDFFQC</sequence>
<reference evidence="2" key="2">
    <citation type="submission" date="2025-08" db="UniProtKB">
        <authorList>
            <consortium name="RefSeq"/>
        </authorList>
    </citation>
    <scope>IDENTIFICATION</scope>
    <source>
        <strain evidence="2">14028-0561.14</strain>
        <tissue evidence="2">Whole fly</tissue>
    </source>
</reference>
<organism evidence="1 2">
    <name type="scientific">Drosophila kikkawai</name>
    <name type="common">Fruit fly</name>
    <dbReference type="NCBI Taxonomy" id="30033"/>
    <lineage>
        <taxon>Eukaryota</taxon>
        <taxon>Metazoa</taxon>
        <taxon>Ecdysozoa</taxon>
        <taxon>Arthropoda</taxon>
        <taxon>Hexapoda</taxon>
        <taxon>Insecta</taxon>
        <taxon>Pterygota</taxon>
        <taxon>Neoptera</taxon>
        <taxon>Endopterygota</taxon>
        <taxon>Diptera</taxon>
        <taxon>Brachycera</taxon>
        <taxon>Muscomorpha</taxon>
        <taxon>Ephydroidea</taxon>
        <taxon>Drosophilidae</taxon>
        <taxon>Drosophila</taxon>
        <taxon>Sophophora</taxon>
    </lineage>
</organism>
<keyword evidence="1" id="KW-1185">Reference proteome</keyword>
<protein>
    <submittedName>
        <fullName evidence="2">Uncharacterized protein</fullName>
    </submittedName>
</protein>
<dbReference type="AlphaFoldDB" id="A0A6P4J4I7"/>
<dbReference type="Proteomes" id="UP001652661">
    <property type="component" value="Chromosome 2L"/>
</dbReference>
<dbReference type="GeneID" id="108079593"/>
<accession>A0A6P4J4I7</accession>
<dbReference type="Gene3D" id="3.30.70.100">
    <property type="match status" value="1"/>
</dbReference>
<proteinExistence type="predicted"/>
<evidence type="ECO:0000313" key="2">
    <source>
        <dbReference type="RefSeq" id="XP_017029428.1"/>
    </source>
</evidence>
<reference evidence="1" key="1">
    <citation type="submission" date="2025-05" db="UniProtKB">
        <authorList>
            <consortium name="RefSeq"/>
        </authorList>
    </citation>
    <scope>NUCLEOTIDE SEQUENCE [LARGE SCALE GENOMIC DNA]</scope>
    <source>
        <strain evidence="1">14028-0561.14</strain>
    </source>
</reference>
<dbReference type="RefSeq" id="XP_017029428.1">
    <property type="nucleotide sequence ID" value="XM_017173939.3"/>
</dbReference>
<dbReference type="OrthoDB" id="7825750at2759"/>
<gene>
    <name evidence="2" type="primary">LOC108079593</name>
</gene>
<name>A0A6P4J4I7_DROKI</name>
<evidence type="ECO:0000313" key="1">
    <source>
        <dbReference type="Proteomes" id="UP001652661"/>
    </source>
</evidence>